<evidence type="ECO:0000256" key="1">
    <source>
        <dbReference type="SAM" id="Phobius"/>
    </source>
</evidence>
<feature type="transmembrane region" description="Helical" evidence="1">
    <location>
        <begin position="12"/>
        <end position="29"/>
    </location>
</feature>
<dbReference type="AlphaFoldDB" id="A0A5D4SS33"/>
<keyword evidence="1" id="KW-0812">Transmembrane</keyword>
<evidence type="ECO:0000313" key="3">
    <source>
        <dbReference type="Proteomes" id="UP000323732"/>
    </source>
</evidence>
<dbReference type="Proteomes" id="UP000323732">
    <property type="component" value="Unassembled WGS sequence"/>
</dbReference>
<feature type="transmembrane region" description="Helical" evidence="1">
    <location>
        <begin position="41"/>
        <end position="58"/>
    </location>
</feature>
<organism evidence="2 3">
    <name type="scientific">Bacillus infantis</name>
    <dbReference type="NCBI Taxonomy" id="324767"/>
    <lineage>
        <taxon>Bacteria</taxon>
        <taxon>Bacillati</taxon>
        <taxon>Bacillota</taxon>
        <taxon>Bacilli</taxon>
        <taxon>Bacillales</taxon>
        <taxon>Bacillaceae</taxon>
        <taxon>Bacillus</taxon>
    </lineage>
</organism>
<keyword evidence="1" id="KW-0472">Membrane</keyword>
<protein>
    <submittedName>
        <fullName evidence="2">Uncharacterized protein</fullName>
    </submittedName>
</protein>
<accession>A0A5D4SS33</accession>
<proteinExistence type="predicted"/>
<keyword evidence="1" id="KW-1133">Transmembrane helix</keyword>
<reference evidence="2 3" key="1">
    <citation type="submission" date="2019-08" db="EMBL/GenBank/DDBJ databases">
        <title>Bacillus genomes from the desert of Cuatro Cienegas, Coahuila.</title>
        <authorList>
            <person name="Olmedo-Alvarez G."/>
        </authorList>
    </citation>
    <scope>NUCLEOTIDE SEQUENCE [LARGE SCALE GENOMIC DNA]</scope>
    <source>
        <strain evidence="2 3">CH37_1T</strain>
    </source>
</reference>
<comment type="caution">
    <text evidence="2">The sequence shown here is derived from an EMBL/GenBank/DDBJ whole genome shotgun (WGS) entry which is preliminary data.</text>
</comment>
<name>A0A5D4SS33_9BACI</name>
<dbReference type="EMBL" id="VTES01000002">
    <property type="protein sequence ID" value="TYS64972.1"/>
    <property type="molecule type" value="Genomic_DNA"/>
</dbReference>
<gene>
    <name evidence="2" type="ORF">FZD47_06370</name>
</gene>
<sequence>MEYGKENRMFITIPLALALFLEFAIEPVFKIREKLFNRLGTMAAGALAITLPFAAWLLLTELVPIEDERVYTFSCIMFTVFIGSGAGKKYSKSKEEKQL</sequence>
<feature type="transmembrane region" description="Helical" evidence="1">
    <location>
        <begin position="70"/>
        <end position="87"/>
    </location>
</feature>
<evidence type="ECO:0000313" key="2">
    <source>
        <dbReference type="EMBL" id="TYS64972.1"/>
    </source>
</evidence>
<dbReference type="RefSeq" id="WP_148949361.1">
    <property type="nucleotide sequence ID" value="NZ_JAIVAO010000005.1"/>
</dbReference>